<protein>
    <recommendedName>
        <fullName evidence="5">Membrane fusion protein biotin-lipoyl like domain-containing protein</fullName>
    </recommendedName>
</protein>
<dbReference type="Pfam" id="PF25989">
    <property type="entry name" value="YknX_C"/>
    <property type="match status" value="1"/>
</dbReference>
<evidence type="ECO:0000259" key="2">
    <source>
        <dbReference type="Pfam" id="PF25989"/>
    </source>
</evidence>
<evidence type="ECO:0000313" key="3">
    <source>
        <dbReference type="EMBL" id="EKU93313.1"/>
    </source>
</evidence>
<comment type="caution">
    <text evidence="3">The sequence shown here is derived from an EMBL/GenBank/DDBJ whole genome shotgun (WGS) entry which is preliminary data.</text>
</comment>
<dbReference type="HOGENOM" id="CLU_018816_14_5_9"/>
<name>K9E9E8_9LACT</name>
<dbReference type="InterPro" id="IPR011053">
    <property type="entry name" value="Single_hybrid_motif"/>
</dbReference>
<dbReference type="SUPFAM" id="SSF51230">
    <property type="entry name" value="Single hybrid motif"/>
    <property type="match status" value="1"/>
</dbReference>
<evidence type="ECO:0000313" key="4">
    <source>
        <dbReference type="Proteomes" id="UP000009875"/>
    </source>
</evidence>
<dbReference type="OrthoDB" id="2291050at2"/>
<keyword evidence="4" id="KW-1185">Reference proteome</keyword>
<dbReference type="Pfam" id="PF25984">
    <property type="entry name" value="BSH_YknX"/>
    <property type="match status" value="1"/>
</dbReference>
<dbReference type="Gene3D" id="2.40.30.170">
    <property type="match status" value="1"/>
</dbReference>
<feature type="domain" description="YknX-like barrel-sandwich hybrid" evidence="1">
    <location>
        <begin position="68"/>
        <end position="125"/>
    </location>
</feature>
<evidence type="ECO:0000259" key="1">
    <source>
        <dbReference type="Pfam" id="PF25984"/>
    </source>
</evidence>
<dbReference type="Gene3D" id="2.40.50.100">
    <property type="match status" value="1"/>
</dbReference>
<dbReference type="RefSeq" id="WP_003778106.1">
    <property type="nucleotide sequence ID" value="NZ_JH992959.1"/>
</dbReference>
<dbReference type="Proteomes" id="UP000009875">
    <property type="component" value="Unassembled WGS sequence"/>
</dbReference>
<dbReference type="AlphaFoldDB" id="K9E9E8"/>
<dbReference type="STRING" id="883081.HMPREF9698_01061"/>
<proteinExistence type="predicted"/>
<accession>K9E9E8</accession>
<dbReference type="InterPro" id="IPR058639">
    <property type="entry name" value="BSH_YknX-like"/>
</dbReference>
<dbReference type="Gene3D" id="2.40.420.20">
    <property type="match status" value="1"/>
</dbReference>
<sequence length="304" mass="32828">MNWKKWLGLIVVLALIVFVGYSLVTSGQEDGEGFEVRTDQVQRSSISEEVTSQGLIQAVDQQEVVGTGLVEDLHVAEGDQVVEGDPLVDYLEMGEVTADFDGTVTQVNIEAETADSNAQQGQPSILVESLDNLEVKLDLSQNDAQDISLEDSVSLDYHGQEFQGQVSYLAPSASNPGQESQAALSGQQSSNTLEARVAFDDDQDLDPLVAGFEIDLAITVDEKNDALLVPIEAVIFDDQGQAILFKVEDGQARQVLIETGLQSDLYIEVADLVEGDLQEDDQVILSPEEGLADGDQVQVQEDAN</sequence>
<dbReference type="GO" id="GO:1990281">
    <property type="term" value="C:efflux pump complex"/>
    <property type="evidence" value="ECO:0007669"/>
    <property type="project" value="TreeGrafter"/>
</dbReference>
<gene>
    <name evidence="3" type="ORF">HMPREF9698_01061</name>
</gene>
<reference evidence="3 4" key="1">
    <citation type="submission" date="2012-09" db="EMBL/GenBank/DDBJ databases">
        <title>The Genome Sequence of Alloiococcus otitis ATCC 51267.</title>
        <authorList>
            <consortium name="The Broad Institute Genome Sequencing Platform"/>
            <person name="Earl A."/>
            <person name="Ward D."/>
            <person name="Feldgarden M."/>
            <person name="Gevers D."/>
            <person name="Huys G."/>
            <person name="Walker B."/>
            <person name="Young S.K."/>
            <person name="Zeng Q."/>
            <person name="Gargeya S."/>
            <person name="Fitzgerald M."/>
            <person name="Haas B."/>
            <person name="Abouelleil A."/>
            <person name="Alvarado L."/>
            <person name="Arachchi H.M."/>
            <person name="Berlin A.M."/>
            <person name="Chapman S.B."/>
            <person name="Goldberg J."/>
            <person name="Griggs A."/>
            <person name="Gujja S."/>
            <person name="Hansen M."/>
            <person name="Howarth C."/>
            <person name="Imamovic A."/>
            <person name="Larimer J."/>
            <person name="McCowen C."/>
            <person name="Montmayeur A."/>
            <person name="Murphy C."/>
            <person name="Neiman D."/>
            <person name="Pearson M."/>
            <person name="Priest M."/>
            <person name="Roberts A."/>
            <person name="Saif S."/>
            <person name="Shea T."/>
            <person name="Sisk P."/>
            <person name="Sykes S."/>
            <person name="Wortman J."/>
            <person name="Nusbaum C."/>
            <person name="Birren B."/>
        </authorList>
    </citation>
    <scope>NUCLEOTIDE SEQUENCE [LARGE SCALE GENOMIC DNA]</scope>
    <source>
        <strain evidence="3 4">ATCC 51267</strain>
    </source>
</reference>
<dbReference type="GO" id="GO:0015562">
    <property type="term" value="F:efflux transmembrane transporter activity"/>
    <property type="evidence" value="ECO:0007669"/>
    <property type="project" value="TreeGrafter"/>
</dbReference>
<feature type="domain" description="YknX-like C-terminal permuted SH3-like" evidence="2">
    <location>
        <begin position="227"/>
        <end position="299"/>
    </location>
</feature>
<organism evidence="3 4">
    <name type="scientific">Alloiococcus otitis ATCC 51267</name>
    <dbReference type="NCBI Taxonomy" id="883081"/>
    <lineage>
        <taxon>Bacteria</taxon>
        <taxon>Bacillati</taxon>
        <taxon>Bacillota</taxon>
        <taxon>Bacilli</taxon>
        <taxon>Lactobacillales</taxon>
        <taxon>Carnobacteriaceae</taxon>
        <taxon>Alloiococcus</taxon>
    </lineage>
</organism>
<dbReference type="eggNOG" id="COG0845">
    <property type="taxonomic scope" value="Bacteria"/>
</dbReference>
<evidence type="ECO:0008006" key="5">
    <source>
        <dbReference type="Google" id="ProtNLM"/>
    </source>
</evidence>
<dbReference type="EMBL" id="AGXA01000021">
    <property type="protein sequence ID" value="EKU93313.1"/>
    <property type="molecule type" value="Genomic_DNA"/>
</dbReference>
<dbReference type="InterPro" id="IPR058637">
    <property type="entry name" value="YknX-like_C"/>
</dbReference>
<dbReference type="PANTHER" id="PTHR30469">
    <property type="entry name" value="MULTIDRUG RESISTANCE PROTEIN MDTA"/>
    <property type="match status" value="1"/>
</dbReference>